<comment type="caution">
    <text evidence="9">The sequence shown here is derived from an EMBL/GenBank/DDBJ whole genome shotgun (WGS) entry which is preliminary data.</text>
</comment>
<dbReference type="SMART" id="SM00813">
    <property type="entry name" value="Alpha-L-AF_C"/>
    <property type="match status" value="1"/>
</dbReference>
<dbReference type="PANTHER" id="PTHR43576">
    <property type="entry name" value="ALPHA-L-ARABINOFURANOSIDASE C-RELATED"/>
    <property type="match status" value="1"/>
</dbReference>
<dbReference type="InterPro" id="IPR013780">
    <property type="entry name" value="Glyco_hydro_b"/>
</dbReference>
<dbReference type="InterPro" id="IPR010720">
    <property type="entry name" value="Alpha-L-AF_C"/>
</dbReference>
<protein>
    <recommendedName>
        <fullName evidence="4">non-reducing end alpha-L-arabinofuranosidase</fullName>
        <ecNumber evidence="4">3.2.1.55</ecNumber>
    </recommendedName>
</protein>
<sequence>MSVIRVDATRVLGRVDRRLFGGFVEHLGRSIYGGLYEPGSPHADEHGFRSDVVAALKDLRVPVLRWPGGNFVSNYHWTDGIGPVEDRPTRMELAWHLTESNHVGTDEFLRWCEREGIEPFLCVNMGSGSLDEAQSWVEYCNAPVGTYWADLRAANGHPEPYGVKLWALGNEMYGSYQVGSLPAEQYVVKARQFAAVMKRTDPSIQLIACGKDGLDEWDRIVLEGLADIVDMHSIHTYTGSPNYWVNQFAPYQAERALTRMRALIDDVAYRKGLDKKVRISYDEWNVWYRYTEGIFAPSDQPPLEERYDLGDALAVSTYLNIFLRHCDLIGMANLAQMVNVIAPIFTRTDSLFLQTIYHPFRLYSEHTQALSVDTFVDGPTHVLEERPEWEHWIWRAPVSDMNPFQLLDASATRDEDGTTVTVTVVNRDRENAVDARLDLVAAQVTGLAQVSTVVGPEPYATNDFDHPETVHVVEDQVDLRGDATYRFAPHSTTVLRIPLALV</sequence>
<proteinExistence type="inferred from homology"/>
<dbReference type="Pfam" id="PF22848">
    <property type="entry name" value="ASD1_dom"/>
    <property type="match status" value="1"/>
</dbReference>
<keyword evidence="6" id="KW-0119">Carbohydrate metabolism</keyword>
<evidence type="ECO:0000259" key="8">
    <source>
        <dbReference type="SMART" id="SM00813"/>
    </source>
</evidence>
<evidence type="ECO:0000256" key="5">
    <source>
        <dbReference type="ARBA" id="ARBA00022801"/>
    </source>
</evidence>
<dbReference type="InterPro" id="IPR017853">
    <property type="entry name" value="GH"/>
</dbReference>
<comment type="subunit">
    <text evidence="3">Homohexamer; trimer of dimers.</text>
</comment>
<evidence type="ECO:0000313" key="10">
    <source>
        <dbReference type="Proteomes" id="UP001240250"/>
    </source>
</evidence>
<evidence type="ECO:0000256" key="6">
    <source>
        <dbReference type="ARBA" id="ARBA00023277"/>
    </source>
</evidence>
<reference evidence="9 10" key="1">
    <citation type="submission" date="2023-07" db="EMBL/GenBank/DDBJ databases">
        <title>Sequencing the genomes of 1000 actinobacteria strains.</title>
        <authorList>
            <person name="Klenk H.-P."/>
        </authorList>
    </citation>
    <scope>NUCLEOTIDE SEQUENCE [LARGE SCALE GENOMIC DNA]</scope>
    <source>
        <strain evidence="9 10">DSM 14785</strain>
    </source>
</reference>
<dbReference type="GO" id="GO:0046556">
    <property type="term" value="F:alpha-L-arabinofuranosidase activity"/>
    <property type="evidence" value="ECO:0007669"/>
    <property type="project" value="UniProtKB-EC"/>
</dbReference>
<keyword evidence="5 9" id="KW-0378">Hydrolase</keyword>
<keyword evidence="7 9" id="KW-0326">Glycosidase</keyword>
<evidence type="ECO:0000256" key="3">
    <source>
        <dbReference type="ARBA" id="ARBA00011165"/>
    </source>
</evidence>
<evidence type="ECO:0000313" key="9">
    <source>
        <dbReference type="EMBL" id="MDQ0425902.1"/>
    </source>
</evidence>
<comment type="catalytic activity">
    <reaction evidence="1">
        <text>Hydrolysis of terminal non-reducing alpha-L-arabinofuranoside residues in alpha-L-arabinosides.</text>
        <dbReference type="EC" id="3.2.1.55"/>
    </reaction>
</comment>
<evidence type="ECO:0000256" key="1">
    <source>
        <dbReference type="ARBA" id="ARBA00001462"/>
    </source>
</evidence>
<dbReference type="SUPFAM" id="SSF51445">
    <property type="entry name" value="(Trans)glycosidases"/>
    <property type="match status" value="1"/>
</dbReference>
<organism evidence="9 10">
    <name type="scientific">Cellulomonas iranensis</name>
    <dbReference type="NCBI Taxonomy" id="76862"/>
    <lineage>
        <taxon>Bacteria</taxon>
        <taxon>Bacillati</taxon>
        <taxon>Actinomycetota</taxon>
        <taxon>Actinomycetes</taxon>
        <taxon>Micrococcales</taxon>
        <taxon>Cellulomonadaceae</taxon>
        <taxon>Cellulomonas</taxon>
    </lineage>
</organism>
<feature type="domain" description="Alpha-L-arabinofuranosidase C-terminal" evidence="8">
    <location>
        <begin position="282"/>
        <end position="491"/>
    </location>
</feature>
<dbReference type="RefSeq" id="WP_070319060.1">
    <property type="nucleotide sequence ID" value="NZ_JAUSVM010000001.1"/>
</dbReference>
<dbReference type="SUPFAM" id="SSF51011">
    <property type="entry name" value="Glycosyl hydrolase domain"/>
    <property type="match status" value="1"/>
</dbReference>
<accession>A0ABU0GMU4</accession>
<evidence type="ECO:0000256" key="4">
    <source>
        <dbReference type="ARBA" id="ARBA00012670"/>
    </source>
</evidence>
<comment type="similarity">
    <text evidence="2">Belongs to the glycosyl hydrolase 51 family.</text>
</comment>
<dbReference type="InterPro" id="IPR055235">
    <property type="entry name" value="ASD1_cat"/>
</dbReference>
<dbReference type="EMBL" id="JAUSVM010000001">
    <property type="protein sequence ID" value="MDQ0425902.1"/>
    <property type="molecule type" value="Genomic_DNA"/>
</dbReference>
<dbReference type="Gene3D" id="2.60.40.1180">
    <property type="entry name" value="Golgi alpha-mannosidase II"/>
    <property type="match status" value="1"/>
</dbReference>
<name>A0ABU0GMU4_9CELL</name>
<dbReference type="Pfam" id="PF06964">
    <property type="entry name" value="Alpha-L-AF_C"/>
    <property type="match status" value="1"/>
</dbReference>
<dbReference type="EC" id="3.2.1.55" evidence="4"/>
<dbReference type="Gene3D" id="3.20.20.80">
    <property type="entry name" value="Glycosidases"/>
    <property type="match status" value="1"/>
</dbReference>
<evidence type="ECO:0000256" key="7">
    <source>
        <dbReference type="ARBA" id="ARBA00023295"/>
    </source>
</evidence>
<gene>
    <name evidence="9" type="ORF">JO380_002283</name>
</gene>
<dbReference type="Proteomes" id="UP001240250">
    <property type="component" value="Unassembled WGS sequence"/>
</dbReference>
<evidence type="ECO:0000256" key="2">
    <source>
        <dbReference type="ARBA" id="ARBA00007186"/>
    </source>
</evidence>
<keyword evidence="10" id="KW-1185">Reference proteome</keyword>
<dbReference type="PANTHER" id="PTHR43576:SF3">
    <property type="entry name" value="ALPHA-L-ARABINOFURANOSIDASE C"/>
    <property type="match status" value="1"/>
</dbReference>